<feature type="compositionally biased region" description="Basic and acidic residues" evidence="1">
    <location>
        <begin position="12"/>
        <end position="25"/>
    </location>
</feature>
<dbReference type="AlphaFoldDB" id="A0A8J6DIQ8"/>
<keyword evidence="3" id="KW-1185">Reference proteome</keyword>
<reference evidence="2" key="1">
    <citation type="journal article" date="2021" name="Evol. Appl.">
        <title>The genome of the Pyrenean desman and the effects of bottlenecks and inbreeding on the genomic landscape of an endangered species.</title>
        <authorList>
            <person name="Escoda L."/>
            <person name="Castresana J."/>
        </authorList>
    </citation>
    <scope>NUCLEOTIDE SEQUENCE</scope>
    <source>
        <strain evidence="2">IBE-C5619</strain>
    </source>
</reference>
<protein>
    <submittedName>
        <fullName evidence="2">E3 ubiquitin-protein ligase MYLIP</fullName>
    </submittedName>
</protein>
<proteinExistence type="predicted"/>
<dbReference type="OrthoDB" id="10037309at2759"/>
<comment type="caution">
    <text evidence="2">The sequence shown here is derived from an EMBL/GenBank/DDBJ whole genome shotgun (WGS) entry which is preliminary data.</text>
</comment>
<organism evidence="2 3">
    <name type="scientific">Galemys pyrenaicus</name>
    <name type="common">Iberian desman</name>
    <name type="synonym">Pyrenean desman</name>
    <dbReference type="NCBI Taxonomy" id="202257"/>
    <lineage>
        <taxon>Eukaryota</taxon>
        <taxon>Metazoa</taxon>
        <taxon>Chordata</taxon>
        <taxon>Craniata</taxon>
        <taxon>Vertebrata</taxon>
        <taxon>Euteleostomi</taxon>
        <taxon>Mammalia</taxon>
        <taxon>Eutheria</taxon>
        <taxon>Laurasiatheria</taxon>
        <taxon>Eulipotyphla</taxon>
        <taxon>Talpidae</taxon>
        <taxon>Galemys</taxon>
    </lineage>
</organism>
<evidence type="ECO:0000313" key="2">
    <source>
        <dbReference type="EMBL" id="KAG8510997.1"/>
    </source>
</evidence>
<name>A0A8J6DIQ8_GALPY</name>
<evidence type="ECO:0000313" key="3">
    <source>
        <dbReference type="Proteomes" id="UP000700334"/>
    </source>
</evidence>
<feature type="region of interest" description="Disordered" evidence="1">
    <location>
        <begin position="187"/>
        <end position="238"/>
    </location>
</feature>
<accession>A0A8J6DIQ8</accession>
<gene>
    <name evidence="2" type="ORF">J0S82_015202</name>
</gene>
<sequence length="238" mass="25073">MPPPLAVWGARGRREAGPRASERRHWPAGRRRRGEAAVIGGAPSRRGRSRYIKSPLSRRRQSGRWSAAPPRRTGAPAGERAGEGVASARGWGLQSGGLQRAGVSEPGAGSERRRGGSSAHSKEVAAAAAAAPAMLCYVTRPDAVLMEVEVEAKANGEDCLNQVRARGQAGTPAGTLRLRGLVVAPGTRARRLPRGPATLRRQPGERAPGAQPAPPPARGRRAQCARHPPGTLRANRAR</sequence>
<feature type="region of interest" description="Disordered" evidence="1">
    <location>
        <begin position="1"/>
        <end position="121"/>
    </location>
</feature>
<dbReference type="EMBL" id="JAGFMF010011860">
    <property type="protein sequence ID" value="KAG8510997.1"/>
    <property type="molecule type" value="Genomic_DNA"/>
</dbReference>
<evidence type="ECO:0000256" key="1">
    <source>
        <dbReference type="SAM" id="MobiDB-lite"/>
    </source>
</evidence>
<feature type="compositionally biased region" description="Low complexity" evidence="1">
    <location>
        <begin position="67"/>
        <end position="79"/>
    </location>
</feature>
<dbReference type="Proteomes" id="UP000700334">
    <property type="component" value="Unassembled WGS sequence"/>
</dbReference>
<feature type="compositionally biased region" description="Basic residues" evidence="1">
    <location>
        <begin position="45"/>
        <end position="62"/>
    </location>
</feature>